<feature type="compositionally biased region" description="Basic and acidic residues" evidence="3">
    <location>
        <begin position="522"/>
        <end position="532"/>
    </location>
</feature>
<dbReference type="Pfam" id="PF13365">
    <property type="entry name" value="Trypsin_2"/>
    <property type="match status" value="1"/>
</dbReference>
<keyword evidence="1" id="KW-0645">Protease</keyword>
<dbReference type="Proteomes" id="UP001230156">
    <property type="component" value="Unassembled WGS sequence"/>
</dbReference>
<protein>
    <submittedName>
        <fullName evidence="5">Trypsin-like peptidase domain-containing protein</fullName>
    </submittedName>
</protein>
<gene>
    <name evidence="5" type="ORF">Q8A70_09430</name>
</gene>
<feature type="signal peptide" evidence="4">
    <location>
        <begin position="1"/>
        <end position="24"/>
    </location>
</feature>
<dbReference type="RefSeq" id="WP_379955331.1">
    <property type="nucleotide sequence ID" value="NZ_JAUYVI010000003.1"/>
</dbReference>
<proteinExistence type="predicted"/>
<sequence>MMWVRVMAAVLLAVLGCVAQPARAEDAVQLQMITQPRNGTADARPINIDAGDPVTIGTKLALIITARADATVSLRYTPSDGAPALLAQGIALKAGESKRVPEDGGWYSVTSGLGEEKLAAEDASGAVLAKTSYRIVDSSVMQIGNLVTESAGSGATRTRSIGGVNLGAYDQATDVVAKSETVAKALEQAPAAAASTNRSVGSNVFKKVANGVVLVVNGDFIGAGAILNQGGLVVTNHHVVAGADEVSVIFMPAAGASVDGAKSYDATVERIDVVADLALIRIKNPPQDMTLVALGDPSSVEIGEEVNAIGHPHGEFWSYARGYVSQIRPKYGWDDSHYEHQADVIQTQTPINPGNSGGPLLDDEGRLIGINSFVDAGAQGLNYAVSVDEVTRVMQMNGDRLADGSLIEAKASESNDSGAKVQSAAQTGSSENDYETWSYDDNHDGKPERWGVDVSGDGKPDLYLLDQDGDGAVDYGLLDRNQDGKPEARIIYGNEKTGECDVWEIDDNEDGTPDSIGMDYDYDGKPDVIRPA</sequence>
<feature type="region of interest" description="Disordered" evidence="3">
    <location>
        <begin position="504"/>
        <end position="532"/>
    </location>
</feature>
<feature type="chain" id="PRO_5046549843" evidence="4">
    <location>
        <begin position="25"/>
        <end position="532"/>
    </location>
</feature>
<evidence type="ECO:0000313" key="5">
    <source>
        <dbReference type="EMBL" id="MDQ7247888.1"/>
    </source>
</evidence>
<dbReference type="InterPro" id="IPR009003">
    <property type="entry name" value="Peptidase_S1_PA"/>
</dbReference>
<accession>A0ABU0YML3</accession>
<dbReference type="PANTHER" id="PTHR43343:SF3">
    <property type="entry name" value="PROTEASE DO-LIKE 8, CHLOROPLASTIC"/>
    <property type="match status" value="1"/>
</dbReference>
<dbReference type="InterPro" id="IPR001940">
    <property type="entry name" value="Peptidase_S1C"/>
</dbReference>
<dbReference type="PANTHER" id="PTHR43343">
    <property type="entry name" value="PEPTIDASE S12"/>
    <property type="match status" value="1"/>
</dbReference>
<evidence type="ECO:0000256" key="4">
    <source>
        <dbReference type="SAM" id="SignalP"/>
    </source>
</evidence>
<evidence type="ECO:0000256" key="2">
    <source>
        <dbReference type="ARBA" id="ARBA00022801"/>
    </source>
</evidence>
<keyword evidence="6" id="KW-1185">Reference proteome</keyword>
<reference evidence="6" key="1">
    <citation type="submission" date="2023-08" db="EMBL/GenBank/DDBJ databases">
        <title>Rhodospirillaceae gen. nov., a novel taxon isolated from the Yangtze River Yuezi River estuary sludge.</title>
        <authorList>
            <person name="Ruan L."/>
        </authorList>
    </citation>
    <scope>NUCLEOTIDE SEQUENCE [LARGE SCALE GENOMIC DNA]</scope>
    <source>
        <strain evidence="6">R-7</strain>
    </source>
</reference>
<evidence type="ECO:0000256" key="3">
    <source>
        <dbReference type="SAM" id="MobiDB-lite"/>
    </source>
</evidence>
<keyword evidence="4" id="KW-0732">Signal</keyword>
<comment type="caution">
    <text evidence="5">The sequence shown here is derived from an EMBL/GenBank/DDBJ whole genome shotgun (WGS) entry which is preliminary data.</text>
</comment>
<evidence type="ECO:0000256" key="1">
    <source>
        <dbReference type="ARBA" id="ARBA00022670"/>
    </source>
</evidence>
<feature type="region of interest" description="Disordered" evidence="3">
    <location>
        <begin position="411"/>
        <end position="448"/>
    </location>
</feature>
<keyword evidence="2" id="KW-0378">Hydrolase</keyword>
<dbReference type="EMBL" id="JAUYVI010000003">
    <property type="protein sequence ID" value="MDQ7247888.1"/>
    <property type="molecule type" value="Genomic_DNA"/>
</dbReference>
<evidence type="ECO:0000313" key="6">
    <source>
        <dbReference type="Proteomes" id="UP001230156"/>
    </source>
</evidence>
<dbReference type="PRINTS" id="PR00834">
    <property type="entry name" value="PROTEASES2C"/>
</dbReference>
<dbReference type="SUPFAM" id="SSF50494">
    <property type="entry name" value="Trypsin-like serine proteases"/>
    <property type="match status" value="1"/>
</dbReference>
<dbReference type="Gene3D" id="2.40.10.120">
    <property type="match status" value="1"/>
</dbReference>
<dbReference type="PROSITE" id="PS51257">
    <property type="entry name" value="PROKAR_LIPOPROTEIN"/>
    <property type="match status" value="1"/>
</dbReference>
<name>A0ABU0YML3_9PROT</name>
<dbReference type="InterPro" id="IPR051201">
    <property type="entry name" value="Chloro_Bact_Ser_Proteases"/>
</dbReference>
<organism evidence="5 6">
    <name type="scientific">Dongia sedimenti</name>
    <dbReference type="NCBI Taxonomy" id="3064282"/>
    <lineage>
        <taxon>Bacteria</taxon>
        <taxon>Pseudomonadati</taxon>
        <taxon>Pseudomonadota</taxon>
        <taxon>Alphaproteobacteria</taxon>
        <taxon>Rhodospirillales</taxon>
        <taxon>Dongiaceae</taxon>
        <taxon>Dongia</taxon>
    </lineage>
</organism>